<name>A0ABV9DAS6_9MICO</name>
<dbReference type="Pfam" id="PF04239">
    <property type="entry name" value="DUF421"/>
    <property type="match status" value="1"/>
</dbReference>
<evidence type="ECO:0000256" key="5">
    <source>
        <dbReference type="ARBA" id="ARBA00022989"/>
    </source>
</evidence>
<evidence type="ECO:0000259" key="9">
    <source>
        <dbReference type="Pfam" id="PF20730"/>
    </source>
</evidence>
<dbReference type="EMBL" id="JBHSGF010000005">
    <property type="protein sequence ID" value="MFC4555324.1"/>
    <property type="molecule type" value="Genomic_DNA"/>
</dbReference>
<dbReference type="RefSeq" id="WP_122823783.1">
    <property type="nucleotide sequence ID" value="NZ_CP033325.1"/>
</dbReference>
<evidence type="ECO:0000256" key="7">
    <source>
        <dbReference type="SAM" id="Phobius"/>
    </source>
</evidence>
<keyword evidence="3" id="KW-1003">Cell membrane</keyword>
<keyword evidence="5 7" id="KW-1133">Transmembrane helix</keyword>
<keyword evidence="4 7" id="KW-0812">Transmembrane</keyword>
<keyword evidence="6 7" id="KW-0472">Membrane</keyword>
<comment type="subcellular location">
    <subcellularLocation>
        <location evidence="1">Cell membrane</location>
        <topology evidence="1">Multi-pass membrane protein</topology>
    </subcellularLocation>
</comment>
<reference evidence="11" key="1">
    <citation type="journal article" date="2019" name="Int. J. Syst. Evol. Microbiol.">
        <title>The Global Catalogue of Microorganisms (GCM) 10K type strain sequencing project: providing services to taxonomists for standard genome sequencing and annotation.</title>
        <authorList>
            <consortium name="The Broad Institute Genomics Platform"/>
            <consortium name="The Broad Institute Genome Sequencing Center for Infectious Disease"/>
            <person name="Wu L."/>
            <person name="Ma J."/>
        </authorList>
    </citation>
    <scope>NUCLEOTIDE SEQUENCE [LARGE SCALE GENOMIC DNA]</scope>
    <source>
        <strain evidence="11">JCM 3369</strain>
    </source>
</reference>
<dbReference type="InterPro" id="IPR048454">
    <property type="entry name" value="YetF_N"/>
</dbReference>
<evidence type="ECO:0000256" key="3">
    <source>
        <dbReference type="ARBA" id="ARBA00022475"/>
    </source>
</evidence>
<organism evidence="10 11">
    <name type="scientific">Georgenia faecalis</name>
    <dbReference type="NCBI Taxonomy" id="2483799"/>
    <lineage>
        <taxon>Bacteria</taxon>
        <taxon>Bacillati</taxon>
        <taxon>Actinomycetota</taxon>
        <taxon>Actinomycetes</taxon>
        <taxon>Micrococcales</taxon>
        <taxon>Bogoriellaceae</taxon>
        <taxon>Georgenia</taxon>
    </lineage>
</organism>
<evidence type="ECO:0000259" key="8">
    <source>
        <dbReference type="Pfam" id="PF04239"/>
    </source>
</evidence>
<evidence type="ECO:0000313" key="10">
    <source>
        <dbReference type="EMBL" id="MFC4555324.1"/>
    </source>
</evidence>
<comment type="similarity">
    <text evidence="2">Belongs to the UPF0702 family.</text>
</comment>
<feature type="transmembrane region" description="Helical" evidence="7">
    <location>
        <begin position="12"/>
        <end position="31"/>
    </location>
</feature>
<dbReference type="InterPro" id="IPR007353">
    <property type="entry name" value="DUF421"/>
</dbReference>
<evidence type="ECO:0000313" key="11">
    <source>
        <dbReference type="Proteomes" id="UP001595955"/>
    </source>
</evidence>
<proteinExistence type="inferred from homology"/>
<dbReference type="InterPro" id="IPR023090">
    <property type="entry name" value="UPF0702_alpha/beta_dom_sf"/>
</dbReference>
<accession>A0ABV9DAS6</accession>
<feature type="domain" description="YetF-like N-terminal transmembrane" evidence="9">
    <location>
        <begin position="20"/>
        <end position="82"/>
    </location>
</feature>
<dbReference type="Gene3D" id="3.30.240.20">
    <property type="entry name" value="bsu07140 like domains"/>
    <property type="match status" value="1"/>
</dbReference>
<dbReference type="PANTHER" id="PTHR34582:SF6">
    <property type="entry name" value="UPF0702 TRANSMEMBRANE PROTEIN YCAP"/>
    <property type="match status" value="1"/>
</dbReference>
<evidence type="ECO:0000256" key="2">
    <source>
        <dbReference type="ARBA" id="ARBA00006448"/>
    </source>
</evidence>
<feature type="domain" description="YetF C-terminal" evidence="8">
    <location>
        <begin position="93"/>
        <end position="156"/>
    </location>
</feature>
<protein>
    <submittedName>
        <fullName evidence="10">DUF421 domain-containing protein</fullName>
    </submittedName>
</protein>
<evidence type="ECO:0000256" key="1">
    <source>
        <dbReference type="ARBA" id="ARBA00004651"/>
    </source>
</evidence>
<feature type="transmembrane region" description="Helical" evidence="7">
    <location>
        <begin position="38"/>
        <end position="58"/>
    </location>
</feature>
<gene>
    <name evidence="10" type="ORF">ACFO3F_08695</name>
</gene>
<evidence type="ECO:0000256" key="4">
    <source>
        <dbReference type="ARBA" id="ARBA00022692"/>
    </source>
</evidence>
<dbReference type="Pfam" id="PF20730">
    <property type="entry name" value="YetF_N"/>
    <property type="match status" value="1"/>
</dbReference>
<evidence type="ECO:0000256" key="6">
    <source>
        <dbReference type="ARBA" id="ARBA00023136"/>
    </source>
</evidence>
<comment type="caution">
    <text evidence="10">The sequence shown here is derived from an EMBL/GenBank/DDBJ whole genome shotgun (WGS) entry which is preliminary data.</text>
</comment>
<feature type="transmembrane region" description="Helical" evidence="7">
    <location>
        <begin position="64"/>
        <end position="83"/>
    </location>
</feature>
<dbReference type="Proteomes" id="UP001595955">
    <property type="component" value="Unassembled WGS sequence"/>
</dbReference>
<keyword evidence="11" id="KW-1185">Reference proteome</keyword>
<sequence length="168" mass="18072">MWFDSWSDIGRVLAVGAAAYVSLVLLLRLTGKRALTQLNAFDLVVTVALGSILATVLLNSDVSWSEGLAALALLLVLQFLVTWTSSRWPRSLTVVRAEPTIILRGGEPLPKAMRDQRITMDELRQAVRSKGFGDLSDVGVIVVETDGSLSIISAEKVGRASALPDPEA</sequence>
<dbReference type="PANTHER" id="PTHR34582">
    <property type="entry name" value="UPF0702 TRANSMEMBRANE PROTEIN YCAP"/>
    <property type="match status" value="1"/>
</dbReference>